<evidence type="ECO:0000313" key="3">
    <source>
        <dbReference type="Proteomes" id="UP000244168"/>
    </source>
</evidence>
<keyword evidence="1" id="KW-0732">Signal</keyword>
<organism evidence="2 3">
    <name type="scientific">Mucilaginibacter yixingensis</name>
    <dbReference type="NCBI Taxonomy" id="1295612"/>
    <lineage>
        <taxon>Bacteria</taxon>
        <taxon>Pseudomonadati</taxon>
        <taxon>Bacteroidota</taxon>
        <taxon>Sphingobacteriia</taxon>
        <taxon>Sphingobacteriales</taxon>
        <taxon>Sphingobacteriaceae</taxon>
        <taxon>Mucilaginibacter</taxon>
    </lineage>
</organism>
<evidence type="ECO:0000313" key="2">
    <source>
        <dbReference type="EMBL" id="PTQ96627.1"/>
    </source>
</evidence>
<dbReference type="Gene3D" id="3.20.20.70">
    <property type="entry name" value="Aldolase class I"/>
    <property type="match status" value="1"/>
</dbReference>
<dbReference type="EMBL" id="QAOQ01000004">
    <property type="protein sequence ID" value="PTQ96627.1"/>
    <property type="molecule type" value="Genomic_DNA"/>
</dbReference>
<evidence type="ECO:0000256" key="1">
    <source>
        <dbReference type="SAM" id="SignalP"/>
    </source>
</evidence>
<dbReference type="RefSeq" id="WP_146166531.1">
    <property type="nucleotide sequence ID" value="NZ_CP160205.1"/>
</dbReference>
<protein>
    <recommendedName>
        <fullName evidence="4">Hyaluronidase</fullName>
    </recommendedName>
</protein>
<gene>
    <name evidence="2" type="ORF">C8P68_104112</name>
</gene>
<reference evidence="2 3" key="1">
    <citation type="submission" date="2018-04" db="EMBL/GenBank/DDBJ databases">
        <title>Genomic Encyclopedia of Archaeal and Bacterial Type Strains, Phase II (KMG-II): from individual species to whole genera.</title>
        <authorList>
            <person name="Goeker M."/>
        </authorList>
    </citation>
    <scope>NUCLEOTIDE SEQUENCE [LARGE SCALE GENOMIC DNA]</scope>
    <source>
        <strain evidence="2 3">DSM 26809</strain>
    </source>
</reference>
<name>A0A2T5J991_9SPHI</name>
<evidence type="ECO:0008006" key="4">
    <source>
        <dbReference type="Google" id="ProtNLM"/>
    </source>
</evidence>
<feature type="signal peptide" evidence="1">
    <location>
        <begin position="1"/>
        <end position="23"/>
    </location>
</feature>
<dbReference type="Proteomes" id="UP000244168">
    <property type="component" value="Unassembled WGS sequence"/>
</dbReference>
<accession>A0A2T5J991</accession>
<dbReference type="InterPro" id="IPR013785">
    <property type="entry name" value="Aldolase_TIM"/>
</dbReference>
<sequence>MKRTICFCLMLSLCLLIVFPGFAQQKRSGNRPFKVYAFIPYAGYMQGGTAVPAKFGQLQDYLATLGIAKYNLIYENRITDYPDGNKTHGVINRSKLDPLAKLASAEPGVIVALDLEGWNRFDTLHTPAKLLSAIGAFKEIDPAAQVGLYATVPQDTYGYPKDTALYNRLNKAYSSVAAAVDYFSPSLYNYKTTDNEEWKKGVVFNLEACKKYGYPNKKILPYITPEINVNNERRMLDYSEMMYRLQTLYDLGADGCLIWGSSGMRDASGNRIIVNENEGWLKAVKDFLKQHS</sequence>
<keyword evidence="3" id="KW-1185">Reference proteome</keyword>
<dbReference type="OrthoDB" id="9086561at2"/>
<dbReference type="AlphaFoldDB" id="A0A2T5J991"/>
<comment type="caution">
    <text evidence="2">The sequence shown here is derived from an EMBL/GenBank/DDBJ whole genome shotgun (WGS) entry which is preliminary data.</text>
</comment>
<proteinExistence type="predicted"/>
<feature type="chain" id="PRO_5015601206" description="Hyaluronidase" evidence="1">
    <location>
        <begin position="24"/>
        <end position="292"/>
    </location>
</feature>